<comment type="caution">
    <text evidence="1">The sequence shown here is derived from an EMBL/GenBank/DDBJ whole genome shotgun (WGS) entry which is preliminary data.</text>
</comment>
<evidence type="ECO:0000313" key="2">
    <source>
        <dbReference type="Proteomes" id="UP001638806"/>
    </source>
</evidence>
<sequence>MRPSRRSRKSHQFTLAGRAPRPTAVACTSIERFRTKETDDDISLPMQSNVAPRQIHTSASSVSSGTSRLKPVRTSEDSSSRAESVARNFEQLIQSNQTITYTLTPENMRDIDPSCDQILKRSEDIRGQSSPRTPTIPDGPRSPLTQQPKTPTSPRAVESKGSRGPGPVSRSSPGLAGSTVRVGSPKAREARVPRESTSDFAEFIKSTGPAGDRAPVRKPSVPTPTSPVVNSMPARRVSTASTRARYQPREAAVDTRNDNSDLIDFIRQGPPIATSGHRIPRHVAPFRSTMDSDQMSGAIGGKAVDATIPEIRYSQASTNVTDNSMPSMQSSVNSSSALLKNKVAPAPTSGFDDQGMMPQRKQRRVRDPYSIDFSDDDEEDILTPKPPVKKEESLAEFLRNYDPPPEPPSSPPSAA</sequence>
<evidence type="ECO:0000313" key="1">
    <source>
        <dbReference type="EMBL" id="KAL3953127.1"/>
    </source>
</evidence>
<protein>
    <submittedName>
        <fullName evidence="1">Uncharacterized protein</fullName>
    </submittedName>
</protein>
<proteinExistence type="predicted"/>
<dbReference type="Proteomes" id="UP001638806">
    <property type="component" value="Unassembled WGS sequence"/>
</dbReference>
<accession>A0ACC4DAF8</accession>
<name>A0ACC4DAF8_PURLI</name>
<organism evidence="1 2">
    <name type="scientific">Purpureocillium lilacinum</name>
    <name type="common">Paecilomyces lilacinus</name>
    <dbReference type="NCBI Taxonomy" id="33203"/>
    <lineage>
        <taxon>Eukaryota</taxon>
        <taxon>Fungi</taxon>
        <taxon>Dikarya</taxon>
        <taxon>Ascomycota</taxon>
        <taxon>Pezizomycotina</taxon>
        <taxon>Sordariomycetes</taxon>
        <taxon>Hypocreomycetidae</taxon>
        <taxon>Hypocreales</taxon>
        <taxon>Ophiocordycipitaceae</taxon>
        <taxon>Purpureocillium</taxon>
    </lineage>
</organism>
<dbReference type="EMBL" id="JBGNUJ010000012">
    <property type="protein sequence ID" value="KAL3953127.1"/>
    <property type="molecule type" value="Genomic_DNA"/>
</dbReference>
<reference evidence="1" key="1">
    <citation type="submission" date="2024-12" db="EMBL/GenBank/DDBJ databases">
        <title>Comparative genomics and development of molecular markers within Purpureocillium lilacinum and among Purpureocillium species.</title>
        <authorList>
            <person name="Yeh Z.-Y."/>
            <person name="Ni N.-T."/>
            <person name="Lo P.-H."/>
            <person name="Mushyakhwo K."/>
            <person name="Lin C.-F."/>
            <person name="Nai Y.-S."/>
        </authorList>
    </citation>
    <scope>NUCLEOTIDE SEQUENCE</scope>
    <source>
        <strain evidence="1">NCHU-NPUST-175</strain>
    </source>
</reference>
<keyword evidence="2" id="KW-1185">Reference proteome</keyword>
<gene>
    <name evidence="1" type="ORF">ACCO45_013070</name>
</gene>